<accession>A0A1T4MTJ2</accession>
<keyword evidence="7 9" id="KW-0511">Multifunctional enzyme</keyword>
<keyword evidence="4 9" id="KW-0521">NADP</keyword>
<feature type="binding site" evidence="9">
    <location>
        <begin position="11"/>
        <end position="17"/>
    </location>
    <ligand>
        <name>NADP(+)</name>
        <dbReference type="ChEBI" id="CHEBI:58349"/>
    </ligand>
</feature>
<evidence type="ECO:0000256" key="5">
    <source>
        <dbReference type="ARBA" id="ARBA00023002"/>
    </source>
</evidence>
<comment type="pathway">
    <text evidence="1 9">Nucleotide-sugar biosynthesis; GDP-L-fucose biosynthesis via de novo pathway; GDP-L-fucose from GDP-alpha-D-mannose: step 2/2.</text>
</comment>
<dbReference type="Proteomes" id="UP000190102">
    <property type="component" value="Unassembled WGS sequence"/>
</dbReference>
<comment type="function">
    <text evidence="9">Catalyzes the two-step NADP-dependent conversion of GDP-4-dehydro-6-deoxy-D-mannose to GDP-fucose, involving an epimerase and a reductase reaction.</text>
</comment>
<dbReference type="Pfam" id="PF01370">
    <property type="entry name" value="Epimerase"/>
    <property type="match status" value="1"/>
</dbReference>
<evidence type="ECO:0000256" key="9">
    <source>
        <dbReference type="HAMAP-Rule" id="MF_00956"/>
    </source>
</evidence>
<dbReference type="STRING" id="115783.SAMN02745119_01387"/>
<dbReference type="GO" id="GO:0070401">
    <property type="term" value="F:NADP+ binding"/>
    <property type="evidence" value="ECO:0007669"/>
    <property type="project" value="UniProtKB-UniRule"/>
</dbReference>
<dbReference type="GO" id="GO:0050577">
    <property type="term" value="F:GDP-L-fucose synthase activity"/>
    <property type="evidence" value="ECO:0007669"/>
    <property type="project" value="UniProtKB-UniRule"/>
</dbReference>
<feature type="active site" description="Proton donor/acceptor" evidence="9">
    <location>
        <position position="137"/>
    </location>
</feature>
<gene>
    <name evidence="9" type="primary">fcl</name>
    <name evidence="11" type="ORF">SAMN02745119_01387</name>
</gene>
<dbReference type="EMBL" id="FUWR01000006">
    <property type="protein sequence ID" value="SJZ70085.1"/>
    <property type="molecule type" value="Genomic_DNA"/>
</dbReference>
<dbReference type="GO" id="GO:0016853">
    <property type="term" value="F:isomerase activity"/>
    <property type="evidence" value="ECO:0007669"/>
    <property type="project" value="UniProtKB-KW"/>
</dbReference>
<feature type="binding site" evidence="9">
    <location>
        <position position="180"/>
    </location>
    <ligand>
        <name>NADP(+)</name>
        <dbReference type="ChEBI" id="CHEBI:58349"/>
    </ligand>
</feature>
<feature type="binding site" evidence="9">
    <location>
        <position position="210"/>
    </location>
    <ligand>
        <name>substrate</name>
    </ligand>
</feature>
<sequence length="322" mass="35711">MEHGAKIFVAGHRGMVGSAIVRKLEQAGYHNLVLKTSSELDLRNQSAVAAFFEQEKPDYVFLAAARVGGIIANSTRKAEFLYDNLMIQTNVIHEAWKNSVKRLLFLGSTCIYPKFAPQPISETDLLTSPLEPSNDAYAIAKIAGIVQCRSYNQQYGTRFLAAMPNNLYGPGDNYDLTGSHVLPALLRKFHEAKQSGSPNVTVWGTGTPLREFMHVDDLADASLFLMLLDEKRYENLLTYSDAPALINVGSGQEISIAGLAQMVQQVVGFNGDLIFDTEKPDGTPRKLADSSRLHALGWKHRIEFEDGVRDAYRWFVKNKVAS</sequence>
<dbReference type="OrthoDB" id="9811425at2"/>
<feature type="binding site" evidence="9">
    <location>
        <position position="281"/>
    </location>
    <ligand>
        <name>substrate</name>
    </ligand>
</feature>
<keyword evidence="12" id="KW-1185">Reference proteome</keyword>
<dbReference type="UniPathway" id="UPA00128">
    <property type="reaction ID" value="UER00191"/>
</dbReference>
<dbReference type="InterPro" id="IPR001509">
    <property type="entry name" value="Epimerase_deHydtase"/>
</dbReference>
<comment type="catalytic activity">
    <reaction evidence="8 9">
        <text>GDP-beta-L-fucose + NADP(+) = GDP-4-dehydro-alpha-D-rhamnose + NADPH + H(+)</text>
        <dbReference type="Rhea" id="RHEA:18885"/>
        <dbReference type="ChEBI" id="CHEBI:15378"/>
        <dbReference type="ChEBI" id="CHEBI:57273"/>
        <dbReference type="ChEBI" id="CHEBI:57783"/>
        <dbReference type="ChEBI" id="CHEBI:57964"/>
        <dbReference type="ChEBI" id="CHEBI:58349"/>
        <dbReference type="EC" id="1.1.1.271"/>
    </reaction>
</comment>
<feature type="binding site" evidence="9">
    <location>
        <begin position="164"/>
        <end position="167"/>
    </location>
    <ligand>
        <name>NADP(+)</name>
        <dbReference type="ChEBI" id="CHEBI:58349"/>
    </ligand>
</feature>
<organism evidence="11 12">
    <name type="scientific">Trichlorobacter thiogenes</name>
    <dbReference type="NCBI Taxonomy" id="115783"/>
    <lineage>
        <taxon>Bacteria</taxon>
        <taxon>Pseudomonadati</taxon>
        <taxon>Thermodesulfobacteriota</taxon>
        <taxon>Desulfuromonadia</taxon>
        <taxon>Geobacterales</taxon>
        <taxon>Geobacteraceae</taxon>
        <taxon>Trichlorobacter</taxon>
    </lineage>
</organism>
<feature type="binding site" evidence="9">
    <location>
        <position position="203"/>
    </location>
    <ligand>
        <name>substrate</name>
    </ligand>
</feature>
<proteinExistence type="inferred from homology"/>
<feature type="binding site" evidence="9">
    <location>
        <position position="141"/>
    </location>
    <ligand>
        <name>NADP(+)</name>
        <dbReference type="ChEBI" id="CHEBI:58349"/>
    </ligand>
</feature>
<evidence type="ECO:0000256" key="8">
    <source>
        <dbReference type="ARBA" id="ARBA00051935"/>
    </source>
</evidence>
<keyword evidence="5 9" id="KW-0560">Oxidoreductase</keyword>
<dbReference type="AlphaFoldDB" id="A0A1T4MTJ2"/>
<dbReference type="RefSeq" id="WP_078789706.1">
    <property type="nucleotide sequence ID" value="NZ_FUWR01000006.1"/>
</dbReference>
<keyword evidence="6 9" id="KW-0413">Isomerase</keyword>
<name>A0A1T4MTJ2_9BACT</name>
<dbReference type="PANTHER" id="PTHR43238">
    <property type="entry name" value="GDP-L-FUCOSE SYNTHASE"/>
    <property type="match status" value="1"/>
</dbReference>
<evidence type="ECO:0000256" key="4">
    <source>
        <dbReference type="ARBA" id="ARBA00022857"/>
    </source>
</evidence>
<dbReference type="Gene3D" id="3.90.25.10">
    <property type="entry name" value="UDP-galactose 4-epimerase, domain 1"/>
    <property type="match status" value="1"/>
</dbReference>
<dbReference type="InterPro" id="IPR036291">
    <property type="entry name" value="NAD(P)-bd_dom_sf"/>
</dbReference>
<dbReference type="PANTHER" id="PTHR43238:SF1">
    <property type="entry name" value="GDP-L-FUCOSE SYNTHASE"/>
    <property type="match status" value="1"/>
</dbReference>
<evidence type="ECO:0000256" key="6">
    <source>
        <dbReference type="ARBA" id="ARBA00023235"/>
    </source>
</evidence>
<feature type="binding site" evidence="9">
    <location>
        <position position="188"/>
    </location>
    <ligand>
        <name>substrate</name>
    </ligand>
</feature>
<evidence type="ECO:0000256" key="7">
    <source>
        <dbReference type="ARBA" id="ARBA00023268"/>
    </source>
</evidence>
<feature type="site" description="Important for catalytic activity" evidence="9">
    <location>
        <position position="110"/>
    </location>
</feature>
<evidence type="ECO:0000259" key="10">
    <source>
        <dbReference type="Pfam" id="PF01370"/>
    </source>
</evidence>
<dbReference type="HAMAP" id="MF_00956">
    <property type="entry name" value="GDP_fucose_synth"/>
    <property type="match status" value="1"/>
</dbReference>
<evidence type="ECO:0000313" key="12">
    <source>
        <dbReference type="Proteomes" id="UP000190102"/>
    </source>
</evidence>
<dbReference type="InterPro" id="IPR028614">
    <property type="entry name" value="GDP_fucose/colitose_synth"/>
</dbReference>
<dbReference type="FunFam" id="3.40.50.720:FF:000101">
    <property type="entry name" value="GDP-L-fucose synthase"/>
    <property type="match status" value="1"/>
</dbReference>
<evidence type="ECO:0000256" key="1">
    <source>
        <dbReference type="ARBA" id="ARBA00004883"/>
    </source>
</evidence>
<evidence type="ECO:0000256" key="2">
    <source>
        <dbReference type="ARBA" id="ARBA00005959"/>
    </source>
</evidence>
<comment type="similarity">
    <text evidence="2 9">Belongs to the NAD(P)-dependent epimerase/dehydratase family. Fucose synthase subfamily.</text>
</comment>
<reference evidence="12" key="1">
    <citation type="submission" date="2017-02" db="EMBL/GenBank/DDBJ databases">
        <authorList>
            <person name="Varghese N."/>
            <person name="Submissions S."/>
        </authorList>
    </citation>
    <scope>NUCLEOTIDE SEQUENCE [LARGE SCALE GENOMIC DNA]</scope>
    <source>
        <strain evidence="12">ATCC BAA-34</strain>
    </source>
</reference>
<evidence type="ECO:0000256" key="3">
    <source>
        <dbReference type="ARBA" id="ARBA00012371"/>
    </source>
</evidence>
<protein>
    <recommendedName>
        <fullName evidence="3 9">GDP-L-fucose synthase</fullName>
        <ecNumber evidence="3 9">1.1.1.271</ecNumber>
    </recommendedName>
    <alternativeName>
        <fullName evidence="9">GDP-4-keto-6-deoxy-D-mannose-3,5-epimerase-4-reductase</fullName>
    </alternativeName>
</protein>
<dbReference type="GO" id="GO:0042351">
    <property type="term" value="P:'de novo' GDP-L-fucose biosynthetic process"/>
    <property type="evidence" value="ECO:0007669"/>
    <property type="project" value="UniProtKB-UniRule"/>
</dbReference>
<dbReference type="SUPFAM" id="SSF51735">
    <property type="entry name" value="NAD(P)-binding Rossmann-fold domains"/>
    <property type="match status" value="1"/>
</dbReference>
<feature type="site" description="Important for catalytic activity" evidence="9">
    <location>
        <position position="108"/>
    </location>
</feature>
<evidence type="ECO:0000313" key="11">
    <source>
        <dbReference type="EMBL" id="SJZ70085.1"/>
    </source>
</evidence>
<dbReference type="EC" id="1.1.1.271" evidence="3 9"/>
<feature type="domain" description="NAD-dependent epimerase/dehydratase" evidence="10">
    <location>
        <begin position="7"/>
        <end position="227"/>
    </location>
</feature>
<dbReference type="Gene3D" id="3.40.50.720">
    <property type="entry name" value="NAD(P)-binding Rossmann-like Domain"/>
    <property type="match status" value="1"/>
</dbReference>
<feature type="binding site" evidence="9">
    <location>
        <begin position="106"/>
        <end position="109"/>
    </location>
    <ligand>
        <name>NADP(+)</name>
        <dbReference type="ChEBI" id="CHEBI:58349"/>
    </ligand>
</feature>
<dbReference type="CDD" id="cd05239">
    <property type="entry name" value="GDP_FS_SDR_e"/>
    <property type="match status" value="1"/>
</dbReference>